<dbReference type="AlphaFoldDB" id="A0A0R2HQ95"/>
<dbReference type="InterPro" id="IPR006115">
    <property type="entry name" value="6PGDH_NADP-bd"/>
</dbReference>
<feature type="active site" evidence="4">
    <location>
        <position position="171"/>
    </location>
</feature>
<dbReference type="SUPFAM" id="SSF51735">
    <property type="entry name" value="NAD(P)-binding Rossmann-fold domains"/>
    <property type="match status" value="1"/>
</dbReference>
<gene>
    <name evidence="7" type="ORF">ADU70_1415</name>
    <name evidence="8" type="ORF">ADU72_1284</name>
</gene>
<dbReference type="OrthoDB" id="9786703at2"/>
<dbReference type="GeneID" id="57276801"/>
<organism evidence="7 10">
    <name type="scientific">Pediococcus damnosus</name>
    <dbReference type="NCBI Taxonomy" id="51663"/>
    <lineage>
        <taxon>Bacteria</taxon>
        <taxon>Bacillati</taxon>
        <taxon>Bacillota</taxon>
        <taxon>Bacilli</taxon>
        <taxon>Lactobacillales</taxon>
        <taxon>Lactobacillaceae</taxon>
        <taxon>Pediococcus</taxon>
    </lineage>
</organism>
<dbReference type="EC" id="1.1.1.60" evidence="7"/>
<keyword evidence="3" id="KW-0520">NAD</keyword>
<dbReference type="RefSeq" id="WP_080945535.1">
    <property type="nucleotide sequence ID" value="NZ_BAAAXI010000172.1"/>
</dbReference>
<evidence type="ECO:0000256" key="3">
    <source>
        <dbReference type="ARBA" id="ARBA00023027"/>
    </source>
</evidence>
<evidence type="ECO:0000256" key="4">
    <source>
        <dbReference type="PIRSR" id="PIRSR000103-1"/>
    </source>
</evidence>
<dbReference type="Proteomes" id="UP000076244">
    <property type="component" value="Chromosome"/>
</dbReference>
<dbReference type="InterPro" id="IPR013328">
    <property type="entry name" value="6PGD_dom2"/>
</dbReference>
<evidence type="ECO:0000259" key="5">
    <source>
        <dbReference type="Pfam" id="PF03446"/>
    </source>
</evidence>
<dbReference type="PANTHER" id="PTHR43060">
    <property type="entry name" value="3-HYDROXYISOBUTYRATE DEHYDROGENASE-LIKE 1, MITOCHONDRIAL-RELATED"/>
    <property type="match status" value="1"/>
</dbReference>
<dbReference type="EMBL" id="CP012288">
    <property type="protein sequence ID" value="AMV67217.1"/>
    <property type="molecule type" value="Genomic_DNA"/>
</dbReference>
<dbReference type="GO" id="GO:0051287">
    <property type="term" value="F:NAD binding"/>
    <property type="evidence" value="ECO:0007669"/>
    <property type="project" value="InterPro"/>
</dbReference>
<evidence type="ECO:0000313" key="7">
    <source>
        <dbReference type="EMBL" id="AMV62899.1"/>
    </source>
</evidence>
<dbReference type="InterPro" id="IPR008927">
    <property type="entry name" value="6-PGluconate_DH-like_C_sf"/>
</dbReference>
<dbReference type="KEGG" id="pdm:ADU72_1284"/>
<accession>A0A0R2HQ95</accession>
<evidence type="ECO:0000259" key="6">
    <source>
        <dbReference type="Pfam" id="PF14833"/>
    </source>
</evidence>
<name>A0A0R2HQ95_9LACO</name>
<dbReference type="Gene3D" id="3.40.50.720">
    <property type="entry name" value="NAD(P)-binding Rossmann-like Domain"/>
    <property type="match status" value="1"/>
</dbReference>
<dbReference type="Proteomes" id="UP000076405">
    <property type="component" value="Chromosome"/>
</dbReference>
<protein>
    <submittedName>
        <fullName evidence="7">2-hydroxy-3-oxopropionate reductase</fullName>
        <ecNumber evidence="7">1.1.1.60</ecNumber>
    </submittedName>
</protein>
<evidence type="ECO:0000256" key="2">
    <source>
        <dbReference type="ARBA" id="ARBA00023002"/>
    </source>
</evidence>
<feature type="domain" description="6-phosphogluconate dehydrogenase NADP-binding" evidence="5">
    <location>
        <begin position="3"/>
        <end position="162"/>
    </location>
</feature>
<dbReference type="SUPFAM" id="SSF48179">
    <property type="entry name" value="6-phosphogluconate dehydrogenase C-terminal domain-like"/>
    <property type="match status" value="1"/>
</dbReference>
<dbReference type="EMBL" id="CP012275">
    <property type="protein sequence ID" value="AMV62899.1"/>
    <property type="molecule type" value="Genomic_DNA"/>
</dbReference>
<reference evidence="9 10" key="1">
    <citation type="journal article" date="2016" name="PLoS ONE">
        <title>The Identification of Novel Diagnostic Marker Genes for the Detection of Beer Spoiling Pediococcus damnosus Strains Using the BlAst Diagnostic Gene findEr.</title>
        <authorList>
            <person name="Behr J."/>
            <person name="Geissler A.J."/>
            <person name="Schmid J."/>
            <person name="Zehe A."/>
            <person name="Vogel R.F."/>
        </authorList>
    </citation>
    <scope>NUCLEOTIDE SEQUENCE [LARGE SCALE GENOMIC DNA]</scope>
    <source>
        <strain evidence="7 10">TMW 2.1533</strain>
        <strain evidence="8 9">TMW 2.1535</strain>
    </source>
</reference>
<dbReference type="InterPro" id="IPR015815">
    <property type="entry name" value="HIBADH-related"/>
</dbReference>
<dbReference type="GO" id="GO:0050661">
    <property type="term" value="F:NADP binding"/>
    <property type="evidence" value="ECO:0007669"/>
    <property type="project" value="InterPro"/>
</dbReference>
<dbReference type="Gene3D" id="1.10.1040.10">
    <property type="entry name" value="N-(1-d-carboxylethyl)-l-norvaline Dehydrogenase, domain 2"/>
    <property type="match status" value="1"/>
</dbReference>
<evidence type="ECO:0000313" key="8">
    <source>
        <dbReference type="EMBL" id="AMV67217.1"/>
    </source>
</evidence>
<keyword evidence="9" id="KW-1185">Reference proteome</keyword>
<dbReference type="Pfam" id="PF14833">
    <property type="entry name" value="NAD_binding_11"/>
    <property type="match status" value="1"/>
</dbReference>
<feature type="domain" description="3-hydroxyisobutyrate dehydrogenase-like NAD-binding" evidence="6">
    <location>
        <begin position="165"/>
        <end position="285"/>
    </location>
</feature>
<sequence>MKKIGFIGTGVMGTGIIKNMLKAGYSVTVFNRTKAHADPVVEAGATWADSAKAVTEVSEIVFTMVGFPPDVEEVYFGKTGIFAGTKSGQIVVDMTTSTPTLAKKISKYGTDKGTQVLDAPVSGGDIGAAKGTLTIMVGGNKAAYDSLQPIFDVIGQQTNYFGEAGAGQNAKMANQIMIAGTMTGMSEMLVYANAAGLDLPKVLQTLESGGADNWSMENYAPRILKNDYTPGFFAKHFLKDLRIALNEADRMHISLPATDAARNLYARLVDEKHLGNDGTQALVKLWWTTGKLPD</sequence>
<dbReference type="PIRSF" id="PIRSF000103">
    <property type="entry name" value="HIBADH"/>
    <property type="match status" value="1"/>
</dbReference>
<evidence type="ECO:0000313" key="9">
    <source>
        <dbReference type="Proteomes" id="UP000076244"/>
    </source>
</evidence>
<dbReference type="InterPro" id="IPR036291">
    <property type="entry name" value="NAD(P)-bd_dom_sf"/>
</dbReference>
<dbReference type="PANTHER" id="PTHR43060:SF15">
    <property type="entry name" value="3-HYDROXYISOBUTYRATE DEHYDROGENASE-LIKE 1, MITOCHONDRIAL-RELATED"/>
    <property type="match status" value="1"/>
</dbReference>
<evidence type="ECO:0000256" key="1">
    <source>
        <dbReference type="ARBA" id="ARBA00009080"/>
    </source>
</evidence>
<proteinExistence type="inferred from homology"/>
<dbReference type="Pfam" id="PF03446">
    <property type="entry name" value="NAD_binding_2"/>
    <property type="match status" value="1"/>
</dbReference>
<keyword evidence="2 7" id="KW-0560">Oxidoreductase</keyword>
<evidence type="ECO:0000313" key="10">
    <source>
        <dbReference type="Proteomes" id="UP000076405"/>
    </source>
</evidence>
<comment type="similarity">
    <text evidence="1">Belongs to the HIBADH-related family.</text>
</comment>
<dbReference type="InterPro" id="IPR029154">
    <property type="entry name" value="HIBADH-like_NADP-bd"/>
</dbReference>
<dbReference type="GO" id="GO:0008679">
    <property type="term" value="F:2-hydroxy-3-oxopropionate reductase activity"/>
    <property type="evidence" value="ECO:0007669"/>
    <property type="project" value="UniProtKB-EC"/>
</dbReference>